<dbReference type="InterPro" id="IPR036457">
    <property type="entry name" value="PPM-type-like_dom_sf"/>
</dbReference>
<dbReference type="SMART" id="SM00331">
    <property type="entry name" value="PP2C_SIG"/>
    <property type="match status" value="1"/>
</dbReference>
<dbReference type="SMART" id="SM00065">
    <property type="entry name" value="GAF"/>
    <property type="match status" value="1"/>
</dbReference>
<dbReference type="CDD" id="cd00130">
    <property type="entry name" value="PAS"/>
    <property type="match status" value="1"/>
</dbReference>
<dbReference type="Pfam" id="PF07228">
    <property type="entry name" value="SpoIIE"/>
    <property type="match status" value="1"/>
</dbReference>
<protein>
    <submittedName>
        <fullName evidence="5">Serine phosphatase RsbU, regulator of sigma subunit</fullName>
    </submittedName>
</protein>
<sequence length="604" mass="64589">MTSGVGERSGEPPQTDYAAVFRAMPTPYLVMTPDLVIADANPAYLARTGRRLDELVGRPVFDAFPGNPNETDPDGGATRIRASFERARDTGLIDTMELQEYDIPDGRGGFSQRFWSLISIPVVDGSGACRYVIQRAEDITDYVLDQRGAGDRGEPSHGMEWRRRVLDVESDLFARGLELAASREAELATARRLAALAGVALDLAAADSVEELVQIVSVSGLEALGAHGAAVAVRDGELLRLELTEDLGPVARERYAVLPLDAPLPGAVAARTGRTLVLPDRAATVAFAAEMAEAVQSTGNEAWVALPLQAGSRNLGSLMVGWTRAQAFTAEDIDLLEAFAAQCAQVLDRIQTRQAERAAHAAVRGMAEALQRSLLTEPPQPADLEIAVRYLPAAEQAQVGGDWYDAFMVGDGSTMLVIGDVTGHDRHAAAAMAQVRNVLRGVAHSQPESPARVLAALDRAMGDLAVGTLATAVLARVENGPDGAGCQRLLRWSNAGHPPPVLVEADGTVTLLERTPNRLLGVEAGSLRVEHVWLLPPGATLLLYTDGLVERRGATLDDGMAWLCEEVSRLHALPLDELCDRLLEVLPAELDDDVAILALRARHT</sequence>
<dbReference type="InterPro" id="IPR052016">
    <property type="entry name" value="Bact_Sigma-Reg"/>
</dbReference>
<dbReference type="SUPFAM" id="SSF81606">
    <property type="entry name" value="PP2C-like"/>
    <property type="match status" value="1"/>
</dbReference>
<dbReference type="Pfam" id="PF08448">
    <property type="entry name" value="PAS_4"/>
    <property type="match status" value="1"/>
</dbReference>
<accession>A0A286GJL0</accession>
<dbReference type="InterPro" id="IPR013656">
    <property type="entry name" value="PAS_4"/>
</dbReference>
<dbReference type="Pfam" id="PF13185">
    <property type="entry name" value="GAF_2"/>
    <property type="match status" value="1"/>
</dbReference>
<dbReference type="Gene3D" id="3.60.40.10">
    <property type="entry name" value="PPM-type phosphatase domain"/>
    <property type="match status" value="1"/>
</dbReference>
<evidence type="ECO:0000259" key="4">
    <source>
        <dbReference type="SMART" id="SM00331"/>
    </source>
</evidence>
<dbReference type="PANTHER" id="PTHR43156:SF2">
    <property type="entry name" value="STAGE II SPORULATION PROTEIN E"/>
    <property type="match status" value="1"/>
</dbReference>
<dbReference type="EMBL" id="OCNK01000001">
    <property type="protein sequence ID" value="SOD95717.1"/>
    <property type="molecule type" value="Genomic_DNA"/>
</dbReference>
<feature type="domain" description="PPM-type phosphatase" evidence="4">
    <location>
        <begin position="384"/>
        <end position="601"/>
    </location>
</feature>
<dbReference type="AlphaFoldDB" id="A0A286GJL0"/>
<dbReference type="OrthoDB" id="118142at2"/>
<dbReference type="InterPro" id="IPR003018">
    <property type="entry name" value="GAF"/>
</dbReference>
<dbReference type="SUPFAM" id="SSF55785">
    <property type="entry name" value="PYP-like sensor domain (PAS domain)"/>
    <property type="match status" value="1"/>
</dbReference>
<keyword evidence="1" id="KW-0378">Hydrolase</keyword>
<dbReference type="Proteomes" id="UP000219482">
    <property type="component" value="Unassembled WGS sequence"/>
</dbReference>
<feature type="domain" description="PAS" evidence="3">
    <location>
        <begin position="15"/>
        <end position="81"/>
    </location>
</feature>
<name>A0A286GJL0_9ACTN</name>
<evidence type="ECO:0000256" key="1">
    <source>
        <dbReference type="ARBA" id="ARBA00022801"/>
    </source>
</evidence>
<dbReference type="Gene3D" id="3.30.450.40">
    <property type="match status" value="1"/>
</dbReference>
<dbReference type="InterPro" id="IPR001932">
    <property type="entry name" value="PPM-type_phosphatase-like_dom"/>
</dbReference>
<organism evidence="5 6">
    <name type="scientific">Blastococcus haudaquaticus</name>
    <dbReference type="NCBI Taxonomy" id="1938745"/>
    <lineage>
        <taxon>Bacteria</taxon>
        <taxon>Bacillati</taxon>
        <taxon>Actinomycetota</taxon>
        <taxon>Actinomycetes</taxon>
        <taxon>Geodermatophilales</taxon>
        <taxon>Geodermatophilaceae</taxon>
        <taxon>Blastococcus</taxon>
    </lineage>
</organism>
<dbReference type="GO" id="GO:0016791">
    <property type="term" value="F:phosphatase activity"/>
    <property type="evidence" value="ECO:0007669"/>
    <property type="project" value="TreeGrafter"/>
</dbReference>
<gene>
    <name evidence="5" type="ORF">SAMN06272739_1314</name>
</gene>
<dbReference type="InterPro" id="IPR029016">
    <property type="entry name" value="GAF-like_dom_sf"/>
</dbReference>
<dbReference type="InterPro" id="IPR000014">
    <property type="entry name" value="PAS"/>
</dbReference>
<proteinExistence type="predicted"/>
<evidence type="ECO:0000259" key="3">
    <source>
        <dbReference type="SMART" id="SM00091"/>
    </source>
</evidence>
<dbReference type="InterPro" id="IPR035965">
    <property type="entry name" value="PAS-like_dom_sf"/>
</dbReference>
<evidence type="ECO:0000313" key="6">
    <source>
        <dbReference type="Proteomes" id="UP000219482"/>
    </source>
</evidence>
<dbReference type="Gene3D" id="3.30.450.20">
    <property type="entry name" value="PAS domain"/>
    <property type="match status" value="1"/>
</dbReference>
<evidence type="ECO:0000313" key="5">
    <source>
        <dbReference type="EMBL" id="SOD95717.1"/>
    </source>
</evidence>
<dbReference type="SMART" id="SM00091">
    <property type="entry name" value="PAS"/>
    <property type="match status" value="1"/>
</dbReference>
<dbReference type="PANTHER" id="PTHR43156">
    <property type="entry name" value="STAGE II SPORULATION PROTEIN E-RELATED"/>
    <property type="match status" value="1"/>
</dbReference>
<evidence type="ECO:0000259" key="2">
    <source>
        <dbReference type="SMART" id="SM00065"/>
    </source>
</evidence>
<feature type="domain" description="GAF" evidence="2">
    <location>
        <begin position="208"/>
        <end position="357"/>
    </location>
</feature>
<keyword evidence="6" id="KW-1185">Reference proteome</keyword>
<dbReference type="RefSeq" id="WP_143278406.1">
    <property type="nucleotide sequence ID" value="NZ_OCNK01000001.1"/>
</dbReference>
<reference evidence="6" key="1">
    <citation type="submission" date="2017-09" db="EMBL/GenBank/DDBJ databases">
        <authorList>
            <person name="Varghese N."/>
            <person name="Submissions S."/>
        </authorList>
    </citation>
    <scope>NUCLEOTIDE SEQUENCE [LARGE SCALE GENOMIC DNA]</scope>
    <source>
        <strain evidence="6">DSM 44270</strain>
    </source>
</reference>
<dbReference type="SUPFAM" id="SSF55781">
    <property type="entry name" value="GAF domain-like"/>
    <property type="match status" value="1"/>
</dbReference>